<dbReference type="CDD" id="cd02440">
    <property type="entry name" value="AdoMet_MTases"/>
    <property type="match status" value="1"/>
</dbReference>
<dbReference type="OrthoDB" id="456767at2"/>
<dbReference type="RefSeq" id="WP_025310801.1">
    <property type="nucleotide sequence ID" value="NZ_CP004372.1"/>
</dbReference>
<dbReference type="eggNOG" id="COG2518">
    <property type="taxonomic scope" value="Bacteria"/>
</dbReference>
<protein>
    <submittedName>
        <fullName evidence="2">Methyltransferase, FkbM family</fullName>
    </submittedName>
</protein>
<dbReference type="KEGG" id="red:roselon_00454"/>
<reference evidence="2 3" key="1">
    <citation type="submission" date="2013-03" db="EMBL/GenBank/DDBJ databases">
        <authorList>
            <person name="Fiebig A."/>
            <person name="Goeker M."/>
            <person name="Klenk H.-P.P."/>
        </authorList>
    </citation>
    <scope>NUCLEOTIDE SEQUENCE [LARGE SCALE GENOMIC DNA]</scope>
    <source>
        <strain evidence="3">DSM 19469</strain>
    </source>
</reference>
<sequence>MTGDMQHSGRVGDTLAFHINGVDLVVPAGLASAEIVEKLRAGSYEADEARAADRCVKSGFRVLELGTGLGYVATLAAQRTAPEHVLSVEANPDLLPVIEGNLSRNGCSGVSLLHGAVAGQAEEDETVCFHISEGFTGSRLGARGGRQVEVPLIGFHDLIRAHRPHVVLMDVEGAEAGFFDRPWKCPLRFCAMELHPRQYGPATIKKIVDAMSAMGMTYDPVVSSRKILGFRKVWGEADTGA</sequence>
<feature type="domain" description="Methyltransferase FkbM" evidence="1">
    <location>
        <begin position="78"/>
        <end position="198"/>
    </location>
</feature>
<accession>W8RPH4</accession>
<dbReference type="STRING" id="1294273.roselon_00454"/>
<dbReference type="GO" id="GO:0008168">
    <property type="term" value="F:methyltransferase activity"/>
    <property type="evidence" value="ECO:0007669"/>
    <property type="project" value="UniProtKB-KW"/>
</dbReference>
<keyword evidence="2" id="KW-0808">Transferase</keyword>
<dbReference type="GO" id="GO:0032259">
    <property type="term" value="P:methylation"/>
    <property type="evidence" value="ECO:0007669"/>
    <property type="project" value="UniProtKB-KW"/>
</dbReference>
<gene>
    <name evidence="2" type="ORF">roselon_00454</name>
</gene>
<dbReference type="InterPro" id="IPR029063">
    <property type="entry name" value="SAM-dependent_MTases_sf"/>
</dbReference>
<organism evidence="2 3">
    <name type="scientific">Roseicyclus elongatus DSM 19469</name>
    <dbReference type="NCBI Taxonomy" id="1294273"/>
    <lineage>
        <taxon>Bacteria</taxon>
        <taxon>Pseudomonadati</taxon>
        <taxon>Pseudomonadota</taxon>
        <taxon>Alphaproteobacteria</taxon>
        <taxon>Rhodobacterales</taxon>
        <taxon>Roseobacteraceae</taxon>
        <taxon>Roseicyclus</taxon>
    </lineage>
</organism>
<dbReference type="AlphaFoldDB" id="W8RPH4"/>
<dbReference type="Proteomes" id="UP000019593">
    <property type="component" value="Chromosome"/>
</dbReference>
<dbReference type="Gene3D" id="3.40.50.150">
    <property type="entry name" value="Vaccinia Virus protein VP39"/>
    <property type="match status" value="1"/>
</dbReference>
<evidence type="ECO:0000259" key="1">
    <source>
        <dbReference type="Pfam" id="PF05050"/>
    </source>
</evidence>
<proteinExistence type="predicted"/>
<keyword evidence="3" id="KW-1185">Reference proteome</keyword>
<dbReference type="EMBL" id="CP004372">
    <property type="protein sequence ID" value="AHM02898.1"/>
    <property type="molecule type" value="Genomic_DNA"/>
</dbReference>
<dbReference type="HOGENOM" id="CLU_095612_0_0_5"/>
<dbReference type="Pfam" id="PF05050">
    <property type="entry name" value="Methyltransf_21"/>
    <property type="match status" value="1"/>
</dbReference>
<dbReference type="InterPro" id="IPR006342">
    <property type="entry name" value="FkbM_mtfrase"/>
</dbReference>
<keyword evidence="2" id="KW-0489">Methyltransferase</keyword>
<evidence type="ECO:0000313" key="3">
    <source>
        <dbReference type="Proteomes" id="UP000019593"/>
    </source>
</evidence>
<name>W8RPH4_9RHOB</name>
<dbReference type="SUPFAM" id="SSF53335">
    <property type="entry name" value="S-adenosyl-L-methionine-dependent methyltransferases"/>
    <property type="match status" value="1"/>
</dbReference>
<dbReference type="NCBIfam" id="TIGR01444">
    <property type="entry name" value="fkbM_fam"/>
    <property type="match status" value="1"/>
</dbReference>
<evidence type="ECO:0000313" key="2">
    <source>
        <dbReference type="EMBL" id="AHM02898.1"/>
    </source>
</evidence>